<dbReference type="EMBL" id="QZWG01000006">
    <property type="protein sequence ID" value="RZC05604.1"/>
    <property type="molecule type" value="Genomic_DNA"/>
</dbReference>
<protein>
    <submittedName>
        <fullName evidence="3">Uncharacterized protein</fullName>
    </submittedName>
</protein>
<evidence type="ECO:0000313" key="3">
    <source>
        <dbReference type="EMBL" id="RZC05604.1"/>
    </source>
</evidence>
<evidence type="ECO:0000313" key="4">
    <source>
        <dbReference type="Proteomes" id="UP000289340"/>
    </source>
</evidence>
<gene>
    <name evidence="3" type="ORF">D0Y65_013627</name>
</gene>
<dbReference type="Proteomes" id="UP000289340">
    <property type="component" value="Chromosome 6"/>
</dbReference>
<proteinExistence type="predicted"/>
<comment type="caution">
    <text evidence="3">The sequence shown here is derived from an EMBL/GenBank/DDBJ whole genome shotgun (WGS) entry which is preliminary data.</text>
</comment>
<name>A0A445K441_GLYSO</name>
<feature type="compositionally biased region" description="Pro residues" evidence="1">
    <location>
        <begin position="81"/>
        <end position="90"/>
    </location>
</feature>
<feature type="region of interest" description="Disordered" evidence="1">
    <location>
        <begin position="25"/>
        <end position="109"/>
    </location>
</feature>
<keyword evidence="4" id="KW-1185">Reference proteome</keyword>
<organism evidence="3 4">
    <name type="scientific">Glycine soja</name>
    <name type="common">Wild soybean</name>
    <dbReference type="NCBI Taxonomy" id="3848"/>
    <lineage>
        <taxon>Eukaryota</taxon>
        <taxon>Viridiplantae</taxon>
        <taxon>Streptophyta</taxon>
        <taxon>Embryophyta</taxon>
        <taxon>Tracheophyta</taxon>
        <taxon>Spermatophyta</taxon>
        <taxon>Magnoliopsida</taxon>
        <taxon>eudicotyledons</taxon>
        <taxon>Gunneridae</taxon>
        <taxon>Pentapetalae</taxon>
        <taxon>rosids</taxon>
        <taxon>fabids</taxon>
        <taxon>Fabales</taxon>
        <taxon>Fabaceae</taxon>
        <taxon>Papilionoideae</taxon>
        <taxon>50 kb inversion clade</taxon>
        <taxon>NPAAA clade</taxon>
        <taxon>indigoferoid/millettioid clade</taxon>
        <taxon>Phaseoleae</taxon>
        <taxon>Glycine</taxon>
        <taxon>Glycine subgen. Soja</taxon>
    </lineage>
</organism>
<evidence type="ECO:0000256" key="1">
    <source>
        <dbReference type="SAM" id="MobiDB-lite"/>
    </source>
</evidence>
<dbReference type="PRINTS" id="PR01217">
    <property type="entry name" value="PRICHEXTENSN"/>
</dbReference>
<feature type="chain" id="PRO_5019414617" evidence="2">
    <location>
        <begin position="26"/>
        <end position="109"/>
    </location>
</feature>
<feature type="signal peptide" evidence="2">
    <location>
        <begin position="1"/>
        <end position="25"/>
    </location>
</feature>
<feature type="compositionally biased region" description="Pro residues" evidence="1">
    <location>
        <begin position="99"/>
        <end position="109"/>
    </location>
</feature>
<feature type="compositionally biased region" description="Pro residues" evidence="1">
    <location>
        <begin position="50"/>
        <end position="74"/>
    </location>
</feature>
<sequence>MSSFQVWSGFLLALSLLNSRALVYSYPTPNSPSHPPQHGDSAHKPGCYQPTPPTHRPPKIPPPPSLPSLSPLPPGAFYFFSPPPPSPPHYPKTQRPVGLGPPPPRFRVL</sequence>
<accession>A0A445K441</accession>
<keyword evidence="2" id="KW-0732">Signal</keyword>
<reference evidence="3 4" key="1">
    <citation type="submission" date="2018-09" db="EMBL/GenBank/DDBJ databases">
        <title>A high-quality reference genome of wild soybean provides a powerful tool to mine soybean genomes.</title>
        <authorList>
            <person name="Xie M."/>
            <person name="Chung C.Y.L."/>
            <person name="Li M.-W."/>
            <person name="Wong F.-L."/>
            <person name="Chan T.-F."/>
            <person name="Lam H.-M."/>
        </authorList>
    </citation>
    <scope>NUCLEOTIDE SEQUENCE [LARGE SCALE GENOMIC DNA]</scope>
    <source>
        <strain evidence="4">cv. W05</strain>
        <tissue evidence="3">Hypocotyl of etiolated seedlings</tissue>
    </source>
</reference>
<dbReference type="AlphaFoldDB" id="A0A445K441"/>
<evidence type="ECO:0000256" key="2">
    <source>
        <dbReference type="SAM" id="SignalP"/>
    </source>
</evidence>